<keyword evidence="3" id="KW-1185">Reference proteome</keyword>
<evidence type="ECO:0000256" key="1">
    <source>
        <dbReference type="SAM" id="MobiDB-lite"/>
    </source>
</evidence>
<keyword evidence="2" id="KW-0614">Plasmid</keyword>
<reference evidence="3" key="1">
    <citation type="journal article" date="2017" name="J. Biotechnol.">
        <title>Complete genome sequence of Novosphingobium resinovorum SA1, a versatile xenobiotic-degrading bacterium capable of utilizing sulfanilic acid.</title>
        <authorList>
            <person name="Hegedus B."/>
            <person name="Kos P.B."/>
            <person name="Balint B."/>
            <person name="Maroti G."/>
            <person name="Gan H.M."/>
            <person name="Perei K."/>
            <person name="Rakhely G."/>
        </authorList>
    </citation>
    <scope>NUCLEOTIDE SEQUENCE [LARGE SCALE GENOMIC DNA]</scope>
    <source>
        <strain evidence="3">SA1</strain>
    </source>
</reference>
<feature type="compositionally biased region" description="Basic and acidic residues" evidence="1">
    <location>
        <begin position="35"/>
        <end position="59"/>
    </location>
</feature>
<feature type="compositionally biased region" description="Basic and acidic residues" evidence="1">
    <location>
        <begin position="16"/>
        <end position="27"/>
    </location>
</feature>
<dbReference type="AlphaFoldDB" id="A0A1D8AFU9"/>
<dbReference type="Proteomes" id="UP000094626">
    <property type="component" value="Plasmid pSA2"/>
</dbReference>
<dbReference type="KEGG" id="nre:BES08_28020"/>
<dbReference type="OrthoDB" id="7595223at2"/>
<evidence type="ECO:0000313" key="3">
    <source>
        <dbReference type="Proteomes" id="UP000094626"/>
    </source>
</evidence>
<evidence type="ECO:0000313" key="2">
    <source>
        <dbReference type="EMBL" id="AOR80990.1"/>
    </source>
</evidence>
<sequence>MSKSDPETPRGPMGDARPDSFDPHKQNESGQKPQKLKDRPSESTVRPEDYPEDQRAKGA</sequence>
<protein>
    <submittedName>
        <fullName evidence="2">Uncharacterized protein</fullName>
    </submittedName>
</protein>
<proteinExistence type="predicted"/>
<feature type="region of interest" description="Disordered" evidence="1">
    <location>
        <begin position="1"/>
        <end position="59"/>
    </location>
</feature>
<organism evidence="2 3">
    <name type="scientific">Novosphingobium resinovorum</name>
    <dbReference type="NCBI Taxonomy" id="158500"/>
    <lineage>
        <taxon>Bacteria</taxon>
        <taxon>Pseudomonadati</taxon>
        <taxon>Pseudomonadota</taxon>
        <taxon>Alphaproteobacteria</taxon>
        <taxon>Sphingomonadales</taxon>
        <taxon>Sphingomonadaceae</taxon>
        <taxon>Novosphingobium</taxon>
    </lineage>
</organism>
<dbReference type="EMBL" id="CP017077">
    <property type="protein sequence ID" value="AOR80990.1"/>
    <property type="molecule type" value="Genomic_DNA"/>
</dbReference>
<geneLocation type="plasmid" evidence="2 3">
    <name>pSA2</name>
</geneLocation>
<name>A0A1D8AFU9_9SPHN</name>
<gene>
    <name evidence="2" type="ORF">BES08_28020</name>
</gene>
<accession>A0A1D8AFU9</accession>